<dbReference type="Pfam" id="PF07429">
    <property type="entry name" value="Glyco_transf_56"/>
    <property type="match status" value="1"/>
</dbReference>
<dbReference type="Proteomes" id="UP001236663">
    <property type="component" value="Unassembled WGS sequence"/>
</dbReference>
<keyword evidence="5" id="KW-0472">Membrane</keyword>
<evidence type="ECO:0000313" key="7">
    <source>
        <dbReference type="Proteomes" id="UP001236663"/>
    </source>
</evidence>
<dbReference type="InterPro" id="IPR009993">
    <property type="entry name" value="WecF"/>
</dbReference>
<keyword evidence="4 6" id="KW-0808">Transferase</keyword>
<keyword evidence="2" id="KW-0997">Cell inner membrane</keyword>
<evidence type="ECO:0000256" key="5">
    <source>
        <dbReference type="ARBA" id="ARBA00023136"/>
    </source>
</evidence>
<proteinExistence type="predicted"/>
<dbReference type="RefSeq" id="WP_163382940.1">
    <property type="nucleotide sequence ID" value="NZ_JAUFQS010000047.1"/>
</dbReference>
<dbReference type="GO" id="GO:0102031">
    <property type="term" value="F:4-acetamido-4,6-dideoxy-D-galactose transferase activity"/>
    <property type="evidence" value="ECO:0007669"/>
    <property type="project" value="UniProtKB-EC"/>
</dbReference>
<organism evidence="6 7">
    <name type="scientific">Cyclobacterium jeungdonense</name>
    <dbReference type="NCBI Taxonomy" id="708087"/>
    <lineage>
        <taxon>Bacteria</taxon>
        <taxon>Pseudomonadati</taxon>
        <taxon>Bacteroidota</taxon>
        <taxon>Cytophagia</taxon>
        <taxon>Cytophagales</taxon>
        <taxon>Cyclobacteriaceae</taxon>
        <taxon>Cyclobacterium</taxon>
    </lineage>
</organism>
<evidence type="ECO:0000313" key="6">
    <source>
        <dbReference type="EMBL" id="MDN3690584.1"/>
    </source>
</evidence>
<keyword evidence="7" id="KW-1185">Reference proteome</keyword>
<protein>
    <submittedName>
        <fullName evidence="6">TDP-N-acetylfucosamine:lipid II N-acetylfucosaminyltransferase</fullName>
        <ecNumber evidence="6">2.4.1.325</ecNumber>
    </submittedName>
</protein>
<accession>A0ABT8CF63</accession>
<dbReference type="EMBL" id="JAUFQS010000047">
    <property type="protein sequence ID" value="MDN3690584.1"/>
    <property type="molecule type" value="Genomic_DNA"/>
</dbReference>
<keyword evidence="3 6" id="KW-0328">Glycosyltransferase</keyword>
<evidence type="ECO:0000256" key="2">
    <source>
        <dbReference type="ARBA" id="ARBA00022519"/>
    </source>
</evidence>
<evidence type="ECO:0000256" key="3">
    <source>
        <dbReference type="ARBA" id="ARBA00022676"/>
    </source>
</evidence>
<keyword evidence="1" id="KW-1003">Cell membrane</keyword>
<dbReference type="EC" id="2.4.1.325" evidence="6"/>
<reference evidence="7" key="1">
    <citation type="journal article" date="2019" name="Int. J. Syst. Evol. Microbiol.">
        <title>The Global Catalogue of Microorganisms (GCM) 10K type strain sequencing project: providing services to taxonomists for standard genome sequencing and annotation.</title>
        <authorList>
            <consortium name="The Broad Institute Genomics Platform"/>
            <consortium name="The Broad Institute Genome Sequencing Center for Infectious Disease"/>
            <person name="Wu L."/>
            <person name="Ma J."/>
        </authorList>
    </citation>
    <scope>NUCLEOTIDE SEQUENCE [LARGE SCALE GENOMIC DNA]</scope>
    <source>
        <strain evidence="7">CECT 7706</strain>
    </source>
</reference>
<name>A0ABT8CF63_9BACT</name>
<evidence type="ECO:0000256" key="1">
    <source>
        <dbReference type="ARBA" id="ARBA00022475"/>
    </source>
</evidence>
<comment type="caution">
    <text evidence="6">The sequence shown here is derived from an EMBL/GenBank/DDBJ whole genome shotgun (WGS) entry which is preliminary data.</text>
</comment>
<evidence type="ECO:0000256" key="4">
    <source>
        <dbReference type="ARBA" id="ARBA00022679"/>
    </source>
</evidence>
<gene>
    <name evidence="6" type="ORF">QWZ15_22380</name>
</gene>
<sequence>MRQKNNLRSIFFIIISFFRLANELFLNGRKNIHLVEDEKFIDFAIREFNEADEESHLFLIVGADQKLQFIKSSKVLILHPRLFWYLVPFAKGHVKSIFFHSLPSKFYKNIVLRIPSGIPIFWISWGFDLIDVFGDINNYLKPKTKKILPAKKINFSKKNIVSPYFQAFKNLPNITSMVCRINFITTVIEEEKKIIDLEQFPITPKWIPWNYFTMEQDVIKGFEDKVVFGNNLLLGNSGNFWNNHLDAFDDLKEFQIDFDRVICPLSYGDQNYRKLIQLEGEFIFGEKFVAMNNFLAYPDYVKQLLSCSYVFINSLRQLGLGNLLLLLYLGSKVILDESNPVFNFFIKNEIRVFSVQEAKSERHENIDLDKTRFNLIRIWGKDAIRSKTKQLIELIG</sequence>